<evidence type="ECO:0000256" key="14">
    <source>
        <dbReference type="SAM" id="SignalP"/>
    </source>
</evidence>
<evidence type="ECO:0000256" key="3">
    <source>
        <dbReference type="ARBA" id="ARBA00022490"/>
    </source>
</evidence>
<evidence type="ECO:0000256" key="12">
    <source>
        <dbReference type="SAM" id="Coils"/>
    </source>
</evidence>
<keyword evidence="14" id="KW-0732">Signal</keyword>
<organism evidence="15 16">
    <name type="scientific">Pelobates cultripes</name>
    <name type="common">Western spadefoot toad</name>
    <dbReference type="NCBI Taxonomy" id="61616"/>
    <lineage>
        <taxon>Eukaryota</taxon>
        <taxon>Metazoa</taxon>
        <taxon>Chordata</taxon>
        <taxon>Craniata</taxon>
        <taxon>Vertebrata</taxon>
        <taxon>Euteleostomi</taxon>
        <taxon>Amphibia</taxon>
        <taxon>Batrachia</taxon>
        <taxon>Anura</taxon>
        <taxon>Pelobatoidea</taxon>
        <taxon>Pelobatidae</taxon>
        <taxon>Pelobates</taxon>
    </lineage>
</organism>
<keyword evidence="5" id="KW-0597">Phosphoprotein</keyword>
<evidence type="ECO:0000313" key="16">
    <source>
        <dbReference type="Proteomes" id="UP001295444"/>
    </source>
</evidence>
<dbReference type="GO" id="GO:0046982">
    <property type="term" value="F:protein heterodimerization activity"/>
    <property type="evidence" value="ECO:0007669"/>
    <property type="project" value="TreeGrafter"/>
</dbReference>
<keyword evidence="16" id="KW-1185">Reference proteome</keyword>
<evidence type="ECO:0000256" key="5">
    <source>
        <dbReference type="ARBA" id="ARBA00022553"/>
    </source>
</evidence>
<feature type="compositionally biased region" description="Low complexity" evidence="13">
    <location>
        <begin position="148"/>
        <end position="162"/>
    </location>
</feature>
<dbReference type="GO" id="GO:0001228">
    <property type="term" value="F:DNA-binding transcription activator activity, RNA polymerase II-specific"/>
    <property type="evidence" value="ECO:0007669"/>
    <property type="project" value="TreeGrafter"/>
</dbReference>
<protein>
    <submittedName>
        <fullName evidence="15">DNA damage-inducible transcript 3</fullName>
    </submittedName>
</protein>
<feature type="signal peptide" evidence="14">
    <location>
        <begin position="1"/>
        <end position="15"/>
    </location>
</feature>
<dbReference type="PANTHER" id="PTHR16833">
    <property type="entry name" value="DNA DAMAGE-INDUCIBLE TRANSCRIPT 3 DDIT3"/>
    <property type="match status" value="1"/>
</dbReference>
<dbReference type="GO" id="GO:0006986">
    <property type="term" value="P:response to unfolded protein"/>
    <property type="evidence" value="ECO:0007669"/>
    <property type="project" value="UniProtKB-KW"/>
</dbReference>
<keyword evidence="11" id="KW-0834">Unfolded protein response</keyword>
<keyword evidence="10" id="KW-0804">Transcription</keyword>
<feature type="compositionally biased region" description="Basic residues" evidence="13">
    <location>
        <begin position="178"/>
        <end position="191"/>
    </location>
</feature>
<dbReference type="InterPro" id="IPR016670">
    <property type="entry name" value="DNA_damage_induc_transcript_3"/>
</dbReference>
<evidence type="ECO:0000313" key="15">
    <source>
        <dbReference type="EMBL" id="CAH2224461.1"/>
    </source>
</evidence>
<dbReference type="PANTHER" id="PTHR16833:SF0">
    <property type="entry name" value="DNA DAMAGE-INDUCIBLE TRANSCRIPT 3 PROTEIN"/>
    <property type="match status" value="1"/>
</dbReference>
<accession>A0AAD1R6J1</accession>
<comment type="subcellular location">
    <subcellularLocation>
        <location evidence="1">Cytoplasm</location>
    </subcellularLocation>
</comment>
<keyword evidence="6" id="KW-0832">Ubl conjugation</keyword>
<feature type="chain" id="PRO_5042152885" evidence="14">
    <location>
        <begin position="16"/>
        <end position="242"/>
    </location>
</feature>
<dbReference type="GO" id="GO:0006983">
    <property type="term" value="P:ER overload response"/>
    <property type="evidence" value="ECO:0007669"/>
    <property type="project" value="TreeGrafter"/>
</dbReference>
<reference evidence="15" key="1">
    <citation type="submission" date="2022-03" db="EMBL/GenBank/DDBJ databases">
        <authorList>
            <person name="Alioto T."/>
            <person name="Alioto T."/>
            <person name="Gomez Garrido J."/>
        </authorList>
    </citation>
    <scope>NUCLEOTIDE SEQUENCE</scope>
</reference>
<comment type="similarity">
    <text evidence="2">Belongs to the bZIP family.</text>
</comment>
<evidence type="ECO:0000256" key="10">
    <source>
        <dbReference type="ARBA" id="ARBA00023163"/>
    </source>
</evidence>
<dbReference type="Proteomes" id="UP001295444">
    <property type="component" value="Chromosome 01"/>
</dbReference>
<feature type="compositionally biased region" description="Basic and acidic residues" evidence="13">
    <location>
        <begin position="192"/>
        <end position="204"/>
    </location>
</feature>
<keyword evidence="8" id="KW-0238">DNA-binding</keyword>
<dbReference type="GO" id="GO:1990617">
    <property type="term" value="C:CHOP-ATF4 complex"/>
    <property type="evidence" value="ECO:0007669"/>
    <property type="project" value="TreeGrafter"/>
</dbReference>
<feature type="coiled-coil region" evidence="12">
    <location>
        <begin position="204"/>
        <end position="231"/>
    </location>
</feature>
<evidence type="ECO:0000256" key="6">
    <source>
        <dbReference type="ARBA" id="ARBA00022843"/>
    </source>
</evidence>
<evidence type="ECO:0000256" key="11">
    <source>
        <dbReference type="ARBA" id="ARBA00023230"/>
    </source>
</evidence>
<evidence type="ECO:0000256" key="9">
    <source>
        <dbReference type="ARBA" id="ARBA00023159"/>
    </source>
</evidence>
<name>A0AAD1R6J1_PELCU</name>
<keyword evidence="7" id="KW-0805">Transcription regulation</keyword>
<keyword evidence="4" id="KW-0678">Repressor</keyword>
<dbReference type="GO" id="GO:0005737">
    <property type="term" value="C:cytoplasm"/>
    <property type="evidence" value="ECO:0007669"/>
    <property type="project" value="UniProtKB-SubCell"/>
</dbReference>
<dbReference type="GO" id="GO:1990622">
    <property type="term" value="C:CHOP-ATF3 complex"/>
    <property type="evidence" value="ECO:0007669"/>
    <property type="project" value="TreeGrafter"/>
</dbReference>
<keyword evidence="9" id="KW-0010">Activator</keyword>
<evidence type="ECO:0000256" key="7">
    <source>
        <dbReference type="ARBA" id="ARBA00023015"/>
    </source>
</evidence>
<gene>
    <name evidence="15" type="ORF">PECUL_23A047593</name>
</gene>
<dbReference type="GO" id="GO:0000122">
    <property type="term" value="P:negative regulation of transcription by RNA polymerase II"/>
    <property type="evidence" value="ECO:0007669"/>
    <property type="project" value="TreeGrafter"/>
</dbReference>
<dbReference type="GO" id="GO:0070059">
    <property type="term" value="P:intrinsic apoptotic signaling pathway in response to endoplasmic reticulum stress"/>
    <property type="evidence" value="ECO:0007669"/>
    <property type="project" value="TreeGrafter"/>
</dbReference>
<feature type="region of interest" description="Disordered" evidence="13">
    <location>
        <begin position="130"/>
        <end position="204"/>
    </location>
</feature>
<dbReference type="GO" id="GO:0000978">
    <property type="term" value="F:RNA polymerase II cis-regulatory region sequence-specific DNA binding"/>
    <property type="evidence" value="ECO:0007669"/>
    <property type="project" value="TreeGrafter"/>
</dbReference>
<feature type="compositionally biased region" description="Polar residues" evidence="13">
    <location>
        <begin position="135"/>
        <end position="147"/>
    </location>
</feature>
<dbReference type="AlphaFoldDB" id="A0AAD1R6J1"/>
<sequence>MWVITLACNVHSSVSFLGSLLCKDCQTMMAESLPCCGPMGTLAGWELEAWYEDLQDILCSDIKNADSFQAAGCEEQNGQMPVDASNDLYQWTFETDCPLSVEFSDEDVIALEAVVDQLPTEALEFISPVPLNDNIAPSESQETENVQSAASEPEPCYSSSPSQIHTEDEESSTSLCGTKRKRSSKQRGGKVRVKEREQENDKKVSYLVAENERLKAEIERLSVEVEKTRKDLIERMVNLKRV</sequence>
<dbReference type="GO" id="GO:0036488">
    <property type="term" value="C:CHOP-C/EBP complex"/>
    <property type="evidence" value="ECO:0007669"/>
    <property type="project" value="TreeGrafter"/>
</dbReference>
<dbReference type="EMBL" id="OW240912">
    <property type="protein sequence ID" value="CAH2224461.1"/>
    <property type="molecule type" value="Genomic_DNA"/>
</dbReference>
<evidence type="ECO:0000256" key="13">
    <source>
        <dbReference type="SAM" id="MobiDB-lite"/>
    </source>
</evidence>
<keyword evidence="3" id="KW-0963">Cytoplasm</keyword>
<keyword evidence="12" id="KW-0175">Coiled coil</keyword>
<proteinExistence type="inferred from homology"/>
<evidence type="ECO:0000256" key="1">
    <source>
        <dbReference type="ARBA" id="ARBA00004496"/>
    </source>
</evidence>
<evidence type="ECO:0000256" key="8">
    <source>
        <dbReference type="ARBA" id="ARBA00023125"/>
    </source>
</evidence>
<evidence type="ECO:0000256" key="4">
    <source>
        <dbReference type="ARBA" id="ARBA00022491"/>
    </source>
</evidence>
<evidence type="ECO:0000256" key="2">
    <source>
        <dbReference type="ARBA" id="ARBA00007163"/>
    </source>
</evidence>